<evidence type="ECO:0000256" key="1">
    <source>
        <dbReference type="SAM" id="MobiDB-lite"/>
    </source>
</evidence>
<dbReference type="PANTHER" id="PTHR22761:SF96">
    <property type="entry name" value="BCDNA.GH08385"/>
    <property type="match status" value="1"/>
</dbReference>
<evidence type="ECO:0008006" key="4">
    <source>
        <dbReference type="Google" id="ProtNLM"/>
    </source>
</evidence>
<proteinExistence type="predicted"/>
<dbReference type="GO" id="GO:0009898">
    <property type="term" value="C:cytoplasmic side of plasma membrane"/>
    <property type="evidence" value="ECO:0007669"/>
    <property type="project" value="TreeGrafter"/>
</dbReference>
<dbReference type="GO" id="GO:0005771">
    <property type="term" value="C:multivesicular body"/>
    <property type="evidence" value="ECO:0007669"/>
    <property type="project" value="TreeGrafter"/>
</dbReference>
<name>A0A8H5GHL4_9AGAR</name>
<reference evidence="2 3" key="1">
    <citation type="journal article" date="2020" name="ISME J.">
        <title>Uncovering the hidden diversity of litter-decomposition mechanisms in mushroom-forming fungi.</title>
        <authorList>
            <person name="Floudas D."/>
            <person name="Bentzer J."/>
            <person name="Ahren D."/>
            <person name="Johansson T."/>
            <person name="Persson P."/>
            <person name="Tunlid A."/>
        </authorList>
    </citation>
    <scope>NUCLEOTIDE SEQUENCE [LARGE SCALE GENOMIC DNA]</scope>
    <source>
        <strain evidence="2 3">CBS 291.85</strain>
    </source>
</reference>
<dbReference type="Pfam" id="PF25880">
    <property type="entry name" value="WHD_CHMP7_1st"/>
    <property type="match status" value="1"/>
</dbReference>
<keyword evidence="3" id="KW-1185">Reference proteome</keyword>
<organism evidence="2 3">
    <name type="scientific">Tetrapyrgos nigripes</name>
    <dbReference type="NCBI Taxonomy" id="182062"/>
    <lineage>
        <taxon>Eukaryota</taxon>
        <taxon>Fungi</taxon>
        <taxon>Dikarya</taxon>
        <taxon>Basidiomycota</taxon>
        <taxon>Agaricomycotina</taxon>
        <taxon>Agaricomycetes</taxon>
        <taxon>Agaricomycetidae</taxon>
        <taxon>Agaricales</taxon>
        <taxon>Marasmiineae</taxon>
        <taxon>Marasmiaceae</taxon>
        <taxon>Tetrapyrgos</taxon>
    </lineage>
</organism>
<gene>
    <name evidence="2" type="ORF">D9758_005328</name>
</gene>
<comment type="caution">
    <text evidence="2">The sequence shown here is derived from an EMBL/GenBank/DDBJ whole genome shotgun (WGS) entry which is preliminary data.</text>
</comment>
<dbReference type="EMBL" id="JAACJM010000028">
    <property type="protein sequence ID" value="KAF5365191.1"/>
    <property type="molecule type" value="Genomic_DNA"/>
</dbReference>
<dbReference type="InterPro" id="IPR005024">
    <property type="entry name" value="Snf7_fam"/>
</dbReference>
<feature type="region of interest" description="Disordered" evidence="1">
    <location>
        <begin position="1"/>
        <end position="22"/>
    </location>
</feature>
<evidence type="ECO:0000313" key="3">
    <source>
        <dbReference type="Proteomes" id="UP000559256"/>
    </source>
</evidence>
<dbReference type="Pfam" id="PF03357">
    <property type="entry name" value="Snf7"/>
    <property type="match status" value="1"/>
</dbReference>
<dbReference type="GO" id="GO:0032511">
    <property type="term" value="P:late endosome to vacuole transport via multivesicular body sorting pathway"/>
    <property type="evidence" value="ECO:0007669"/>
    <property type="project" value="TreeGrafter"/>
</dbReference>
<dbReference type="GO" id="GO:0006900">
    <property type="term" value="P:vesicle budding from membrane"/>
    <property type="evidence" value="ECO:0007669"/>
    <property type="project" value="TreeGrafter"/>
</dbReference>
<dbReference type="PANTHER" id="PTHR22761">
    <property type="entry name" value="CHARGED MULTIVESICULAR BODY PROTEIN"/>
    <property type="match status" value="1"/>
</dbReference>
<feature type="compositionally biased region" description="Polar residues" evidence="1">
    <location>
        <begin position="1"/>
        <end position="10"/>
    </location>
</feature>
<dbReference type="Gene3D" id="6.10.140.1230">
    <property type="match status" value="1"/>
</dbReference>
<protein>
    <recommendedName>
        <fullName evidence="4">Charged multivesicular body protein 7</fullName>
    </recommendedName>
</protein>
<feature type="compositionally biased region" description="Basic and acidic residues" evidence="1">
    <location>
        <begin position="458"/>
        <end position="481"/>
    </location>
</feature>
<dbReference type="Proteomes" id="UP000559256">
    <property type="component" value="Unassembled WGS sequence"/>
</dbReference>
<sequence>MTTPATTPVSSPYRKTPSSTISTPKYVQASRSRLQSLYSDFSRQKTSNPASYNANIEWWHRSLEKYVSNGAQGSSRLVLQAGNELIESYRVQGVGKPIGLGAVITELVTPSSSDLPPLYPISSFLSLPNSIYSSKSKLSYVSAIPGLFLSYMVAKPLWWALEQVGVVGEDSIASSISSTFSSSSRSSRADISWFGDYVFLKLVEQTAEAIIEKQASKAVGPSDGLYTFDGFKKDFSDCLGPSQAADEGSDYALMSDVDMKVLLRYLERDKEAVVTDGEIIKFVDATGSLERVSEITTVDRGILELKTAIEDLHAQVDGIHKKIDQCTSKATDALRLKRKSLALSYLRSRKQLEDLLTKRLGALQNLEGTLISVEGAAGDIEILKTYESSTSTLRSILSHPSLQRESIEKTMDALAEANADAKEVDEAVRIGGDVALGVEDIVDESELEAELRGLIEEEKVESEKQNDKKDVKALDDLRDKLSQLQTPTDGREPEEASRNEERDAVMA</sequence>
<dbReference type="AlphaFoldDB" id="A0A8H5GHL4"/>
<dbReference type="OrthoDB" id="10250120at2759"/>
<feature type="compositionally biased region" description="Basic and acidic residues" evidence="1">
    <location>
        <begin position="489"/>
        <end position="507"/>
    </location>
</feature>
<evidence type="ECO:0000313" key="2">
    <source>
        <dbReference type="EMBL" id="KAF5365191.1"/>
    </source>
</evidence>
<dbReference type="GO" id="GO:0000815">
    <property type="term" value="C:ESCRT III complex"/>
    <property type="evidence" value="ECO:0007669"/>
    <property type="project" value="TreeGrafter"/>
</dbReference>
<accession>A0A8H5GHL4</accession>
<feature type="region of interest" description="Disordered" evidence="1">
    <location>
        <begin position="458"/>
        <end position="507"/>
    </location>
</feature>